<dbReference type="OrthoDB" id="5389280at2"/>
<dbReference type="AlphaFoldDB" id="A0A1G5G2M0"/>
<evidence type="ECO:0000313" key="1">
    <source>
        <dbReference type="EMBL" id="SCY45577.1"/>
    </source>
</evidence>
<dbReference type="STRING" id="419481.SAMN05216233_109158"/>
<name>A0A1G5G2M0_9BACT</name>
<keyword evidence="2" id="KW-1185">Reference proteome</keyword>
<sequence>MTASQAALKICQPSRPEPQDSAFLTKGKEVGRKHLINALNHINFKEKNVILVFQSVHGNPSMEIEAFPMPVLSDYPTFRFLKPLPDNLRSTDLTRLIIPDGPGEIHAIPQLRAMNSKGLSVNLPETGRRIQGALRNIRVHFQQQGIAFKGSLTSIEPDVIEVQLSPLSSHYFMATSPKAELNLTFLKEKNRLFETKARVVKQESHRDSVILHLEPIESIPTNRERQRFGKKAFEMIPAPDFVFLHPLTGTKCTVVIESLSAIDMKLTLHHEMIPLIPGMKLMDASITLGDLYTLQLTAQVTRCSTIKNKRGDKIEYCHISILNMSSENHRKLQTIVHKSENRDIRVCNSIEEDDMWRFFFETGFIYKNKYRLFLENKDKIKKTYETLYSTPSNVTCHMAYQEKGRTMGHISMLRYAERAWLVHHHAALRGASIRVGLGVLKQMGNYVMASHNLDPNSFKYLLCYFRPENHFPNYFFSGFTEKKKDPKICSSDLFAYVYYRAEKIGDAKFPDGWVLEGACETDLVALETCYDATSGGMLIDALNLYERQAPFEVLSERYQKAGLKKEQQIWAIRHNDLTVALFIVNTSDVALNMSELSNCIKTCIIRPDIMNKQILTRALDQLSEHFSTHRTPVLIHPVDWVKNTGFHFQKRYHLWILNTHFLDDFMQHLDDSSNLSRKTN</sequence>
<proteinExistence type="predicted"/>
<protein>
    <recommendedName>
        <fullName evidence="3">PilZ domain-containing protein</fullName>
    </recommendedName>
</protein>
<gene>
    <name evidence="1" type="ORF">SAMN05216233_109158</name>
</gene>
<accession>A0A1G5G2M0</accession>
<evidence type="ECO:0008006" key="3">
    <source>
        <dbReference type="Google" id="ProtNLM"/>
    </source>
</evidence>
<dbReference type="RefSeq" id="WP_092211224.1">
    <property type="nucleotide sequence ID" value="NZ_FMUX01000009.1"/>
</dbReference>
<reference evidence="1 2" key="1">
    <citation type="submission" date="2016-10" db="EMBL/GenBank/DDBJ databases">
        <authorList>
            <person name="de Groot N.N."/>
        </authorList>
    </citation>
    <scope>NUCLEOTIDE SEQUENCE [LARGE SCALE GENOMIC DNA]</scope>
    <source>
        <strain evidence="1 2">AA1</strain>
    </source>
</reference>
<organism evidence="1 2">
    <name type="scientific">Desulfoluna spongiiphila</name>
    <dbReference type="NCBI Taxonomy" id="419481"/>
    <lineage>
        <taxon>Bacteria</taxon>
        <taxon>Pseudomonadati</taxon>
        <taxon>Thermodesulfobacteriota</taxon>
        <taxon>Desulfobacteria</taxon>
        <taxon>Desulfobacterales</taxon>
        <taxon>Desulfolunaceae</taxon>
        <taxon>Desulfoluna</taxon>
    </lineage>
</organism>
<evidence type="ECO:0000313" key="2">
    <source>
        <dbReference type="Proteomes" id="UP000198870"/>
    </source>
</evidence>
<dbReference type="Proteomes" id="UP000198870">
    <property type="component" value="Unassembled WGS sequence"/>
</dbReference>
<dbReference type="Gene3D" id="2.40.10.220">
    <property type="entry name" value="predicted glycosyltransferase like domains"/>
    <property type="match status" value="1"/>
</dbReference>
<dbReference type="EMBL" id="FMUX01000009">
    <property type="protein sequence ID" value="SCY45577.1"/>
    <property type="molecule type" value="Genomic_DNA"/>
</dbReference>